<feature type="transmembrane region" description="Helical" evidence="6">
    <location>
        <begin position="140"/>
        <end position="160"/>
    </location>
</feature>
<feature type="domain" description="VTT" evidence="7">
    <location>
        <begin position="30"/>
        <end position="160"/>
    </location>
</feature>
<reference evidence="8 9" key="1">
    <citation type="submission" date="2023-07" db="EMBL/GenBank/DDBJ databases">
        <title>Sorghum-associated microbial communities from plants grown in Nebraska, USA.</title>
        <authorList>
            <person name="Schachtman D."/>
        </authorList>
    </citation>
    <scope>NUCLEOTIDE SEQUENCE [LARGE SCALE GENOMIC DNA]</scope>
    <source>
        <strain evidence="8 9">DS1027</strain>
    </source>
</reference>
<evidence type="ECO:0000256" key="1">
    <source>
        <dbReference type="ARBA" id="ARBA00004651"/>
    </source>
</evidence>
<dbReference type="PANTHER" id="PTHR42709:SF6">
    <property type="entry name" value="UNDECAPRENYL PHOSPHATE TRANSPORTER A"/>
    <property type="match status" value="1"/>
</dbReference>
<dbReference type="InterPro" id="IPR051311">
    <property type="entry name" value="DedA_domain"/>
</dbReference>
<dbReference type="EMBL" id="JAVDRD010000001">
    <property type="protein sequence ID" value="MDR6509531.1"/>
    <property type="molecule type" value="Genomic_DNA"/>
</dbReference>
<dbReference type="PANTHER" id="PTHR42709">
    <property type="entry name" value="ALKALINE PHOSPHATASE LIKE PROTEIN"/>
    <property type="match status" value="1"/>
</dbReference>
<protein>
    <submittedName>
        <fullName evidence="8">Membrane protein DedA with SNARE-associated domain</fullName>
    </submittedName>
</protein>
<comment type="caution">
    <text evidence="8">The sequence shown here is derived from an EMBL/GenBank/DDBJ whole genome shotgun (WGS) entry which is preliminary data.</text>
</comment>
<evidence type="ECO:0000256" key="2">
    <source>
        <dbReference type="ARBA" id="ARBA00022475"/>
    </source>
</evidence>
<dbReference type="Proteomes" id="UP001184150">
    <property type="component" value="Unassembled WGS sequence"/>
</dbReference>
<gene>
    <name evidence="8" type="ORF">J2792_000371</name>
</gene>
<keyword evidence="2" id="KW-1003">Cell membrane</keyword>
<accession>A0ABU1MGS9</accession>
<comment type="subcellular location">
    <subcellularLocation>
        <location evidence="1">Cell membrane</location>
        <topology evidence="1">Multi-pass membrane protein</topology>
    </subcellularLocation>
</comment>
<evidence type="ECO:0000256" key="6">
    <source>
        <dbReference type="SAM" id="Phobius"/>
    </source>
</evidence>
<keyword evidence="5 6" id="KW-0472">Membrane</keyword>
<keyword evidence="4 6" id="KW-1133">Transmembrane helix</keyword>
<evidence type="ECO:0000259" key="7">
    <source>
        <dbReference type="Pfam" id="PF09335"/>
    </source>
</evidence>
<name>A0ABU1MGS9_9SPHN</name>
<evidence type="ECO:0000313" key="9">
    <source>
        <dbReference type="Proteomes" id="UP001184150"/>
    </source>
</evidence>
<feature type="transmembrane region" description="Helical" evidence="6">
    <location>
        <begin position="12"/>
        <end position="30"/>
    </location>
</feature>
<evidence type="ECO:0000256" key="4">
    <source>
        <dbReference type="ARBA" id="ARBA00022989"/>
    </source>
</evidence>
<sequence length="211" mass="23550">MNDWILQLIADGGYWGIAFLMALENIFPPIPSEVIMGLGGIAVAQGRMDVVPLMIFGTVGSTLGNYAWFLLGRHLGYQRLRPFVARYGRVLTLDWPAMRRLVAFFRRHGQWVVFVMRFSPAMRTMISLPAGLAAMGHARFLVFTFAGAAIWNALLVWAGWHLGQHYEKVAAYTGPASLALMAVLIGAYLWRVVTWKPREVQRDPGSSPGSR</sequence>
<keyword evidence="3 6" id="KW-0812">Transmembrane</keyword>
<feature type="transmembrane region" description="Helical" evidence="6">
    <location>
        <begin position="50"/>
        <end position="71"/>
    </location>
</feature>
<evidence type="ECO:0000313" key="8">
    <source>
        <dbReference type="EMBL" id="MDR6509531.1"/>
    </source>
</evidence>
<evidence type="ECO:0000256" key="5">
    <source>
        <dbReference type="ARBA" id="ARBA00023136"/>
    </source>
</evidence>
<dbReference type="InterPro" id="IPR032816">
    <property type="entry name" value="VTT_dom"/>
</dbReference>
<feature type="transmembrane region" description="Helical" evidence="6">
    <location>
        <begin position="172"/>
        <end position="193"/>
    </location>
</feature>
<keyword evidence="9" id="KW-1185">Reference proteome</keyword>
<dbReference type="RefSeq" id="WP_309804234.1">
    <property type="nucleotide sequence ID" value="NZ_JAVDRD010000001.1"/>
</dbReference>
<evidence type="ECO:0000256" key="3">
    <source>
        <dbReference type="ARBA" id="ARBA00022692"/>
    </source>
</evidence>
<organism evidence="8 9">
    <name type="scientific">Novosphingobium capsulatum</name>
    <dbReference type="NCBI Taxonomy" id="13688"/>
    <lineage>
        <taxon>Bacteria</taxon>
        <taxon>Pseudomonadati</taxon>
        <taxon>Pseudomonadota</taxon>
        <taxon>Alphaproteobacteria</taxon>
        <taxon>Sphingomonadales</taxon>
        <taxon>Sphingomonadaceae</taxon>
        <taxon>Novosphingobium</taxon>
    </lineage>
</organism>
<dbReference type="Pfam" id="PF09335">
    <property type="entry name" value="VTT_dom"/>
    <property type="match status" value="1"/>
</dbReference>
<proteinExistence type="predicted"/>